<reference evidence="7" key="2">
    <citation type="submission" date="2019-10" db="EMBL/GenBank/DDBJ databases">
        <title>A de novo genome assembly of a pear dwarfing rootstock.</title>
        <authorList>
            <person name="Wang F."/>
            <person name="Wang J."/>
            <person name="Li S."/>
            <person name="Zhang Y."/>
            <person name="Fang M."/>
            <person name="Ma L."/>
            <person name="Zhao Y."/>
            <person name="Jiang S."/>
        </authorList>
    </citation>
    <scope>NUCLEOTIDE SEQUENCE [LARGE SCALE GENOMIC DNA]</scope>
</reference>
<protein>
    <recommendedName>
        <fullName evidence="5">RNase H type-1 domain-containing protein</fullName>
    </recommendedName>
</protein>
<dbReference type="AlphaFoldDB" id="A0A5N5GG51"/>
<proteinExistence type="inferred from homology"/>
<dbReference type="CDD" id="cd06222">
    <property type="entry name" value="RNase_H_like"/>
    <property type="match status" value="1"/>
</dbReference>
<keyword evidence="2" id="KW-0804">Transcription</keyword>
<dbReference type="Pfam" id="PF02536">
    <property type="entry name" value="mTERF"/>
    <property type="match status" value="1"/>
</dbReference>
<dbReference type="GO" id="GO:0006353">
    <property type="term" value="P:DNA-templated transcription termination"/>
    <property type="evidence" value="ECO:0007669"/>
    <property type="project" value="UniProtKB-KW"/>
</dbReference>
<keyword evidence="3" id="KW-0809">Transit peptide</keyword>
<evidence type="ECO:0000256" key="1">
    <source>
        <dbReference type="ARBA" id="ARBA00007692"/>
    </source>
</evidence>
<dbReference type="SMART" id="SM00733">
    <property type="entry name" value="Mterf"/>
    <property type="match status" value="5"/>
</dbReference>
<evidence type="ECO:0000256" key="2">
    <source>
        <dbReference type="ARBA" id="ARBA00022472"/>
    </source>
</evidence>
<feature type="compositionally biased region" description="Polar residues" evidence="4">
    <location>
        <begin position="238"/>
        <end position="249"/>
    </location>
</feature>
<evidence type="ECO:0000313" key="6">
    <source>
        <dbReference type="EMBL" id="KAB2614077.1"/>
    </source>
</evidence>
<dbReference type="SUPFAM" id="SSF53098">
    <property type="entry name" value="Ribonuclease H-like"/>
    <property type="match status" value="1"/>
</dbReference>
<dbReference type="InterPro" id="IPR012337">
    <property type="entry name" value="RNaseH-like_sf"/>
</dbReference>
<feature type="domain" description="RNase H type-1" evidence="5">
    <location>
        <begin position="124"/>
        <end position="188"/>
    </location>
</feature>
<organism evidence="6 7">
    <name type="scientific">Pyrus ussuriensis x Pyrus communis</name>
    <dbReference type="NCBI Taxonomy" id="2448454"/>
    <lineage>
        <taxon>Eukaryota</taxon>
        <taxon>Viridiplantae</taxon>
        <taxon>Streptophyta</taxon>
        <taxon>Embryophyta</taxon>
        <taxon>Tracheophyta</taxon>
        <taxon>Spermatophyta</taxon>
        <taxon>Magnoliopsida</taxon>
        <taxon>eudicotyledons</taxon>
        <taxon>Gunneridae</taxon>
        <taxon>Pentapetalae</taxon>
        <taxon>rosids</taxon>
        <taxon>fabids</taxon>
        <taxon>Rosales</taxon>
        <taxon>Rosaceae</taxon>
        <taxon>Amygdaloideae</taxon>
        <taxon>Maleae</taxon>
        <taxon>Pyrus</taxon>
    </lineage>
</organism>
<dbReference type="GO" id="GO:0004523">
    <property type="term" value="F:RNA-DNA hybrid ribonuclease activity"/>
    <property type="evidence" value="ECO:0007669"/>
    <property type="project" value="InterPro"/>
</dbReference>
<evidence type="ECO:0000256" key="4">
    <source>
        <dbReference type="SAM" id="MobiDB-lite"/>
    </source>
</evidence>
<sequence>MEVGFLTLEISLKRLESRIEVGGLLIIACCRCPDKEAEESKGMLDFTQTRLAQYVPNTSPNICPKWSLPPPGFIKLNIDGAWNVDSKLGGFRLIIRDDFGSFVTAMAASQGFGMPFRSHVGDIEGFHHIIFESDSLQIVEVLKDSSINPSSLGQIIEDINVLLFTVTEVSYIHVHRQANRLAHRLARFGLTLIHDCAWEPPSATMIRHLQPQTFLPQASLFPSLKPFKNPYPIPKSVSNSLRPTLSSPNYPSPSDHPNTSADPGLLFREKVLYLETHLNVDSEKALHQNPDFRSWPLSSLKSVEGCLSSMGIERSAQGRILDMYPQLLTVDPHSALYPIFDFLLTEVRIPFPDIRKSIIRCPRLLVSDLDSQLRPALKFLTELGFSGRSSITCQTTVLLVSSVEFTLLPKIEYLQNLGLSYEEVVNMVIRSPGLLTFSINNNYKPKVDFFLEEMKRDVAELKRFPQYFSFSLEGKIKPRHRLLVEHGFSLPLREMLKVSDGEFNARLIEMRLGSAEGSWV</sequence>
<evidence type="ECO:0000256" key="3">
    <source>
        <dbReference type="ARBA" id="ARBA00022946"/>
    </source>
</evidence>
<keyword evidence="2" id="KW-0805">Transcription regulation</keyword>
<reference evidence="6 7" key="1">
    <citation type="submission" date="2019-09" db="EMBL/GenBank/DDBJ databases">
        <authorList>
            <person name="Ou C."/>
        </authorList>
    </citation>
    <scope>NUCLEOTIDE SEQUENCE [LARGE SCALE GENOMIC DNA]</scope>
    <source>
        <strain evidence="6">S2</strain>
        <tissue evidence="6">Leaf</tissue>
    </source>
</reference>
<name>A0A5N5GG51_9ROSA</name>
<dbReference type="Pfam" id="PF13456">
    <property type="entry name" value="RVT_3"/>
    <property type="match status" value="1"/>
</dbReference>
<evidence type="ECO:0000259" key="5">
    <source>
        <dbReference type="Pfam" id="PF13456"/>
    </source>
</evidence>
<dbReference type="EMBL" id="SMOL01000458">
    <property type="protein sequence ID" value="KAB2614077.1"/>
    <property type="molecule type" value="Genomic_DNA"/>
</dbReference>
<comment type="similarity">
    <text evidence="1">Belongs to the mTERF family.</text>
</comment>
<reference evidence="6 7" key="3">
    <citation type="submission" date="2019-11" db="EMBL/GenBank/DDBJ databases">
        <title>A de novo genome assembly of a pear dwarfing rootstock.</title>
        <authorList>
            <person name="Wang F."/>
            <person name="Wang J."/>
            <person name="Li S."/>
            <person name="Zhang Y."/>
            <person name="Fang M."/>
            <person name="Ma L."/>
            <person name="Zhao Y."/>
            <person name="Jiang S."/>
        </authorList>
    </citation>
    <scope>NUCLEOTIDE SEQUENCE [LARGE SCALE GENOMIC DNA]</scope>
    <source>
        <strain evidence="6">S2</strain>
        <tissue evidence="6">Leaf</tissue>
    </source>
</reference>
<keyword evidence="7" id="KW-1185">Reference proteome</keyword>
<feature type="region of interest" description="Disordered" evidence="4">
    <location>
        <begin position="238"/>
        <end position="261"/>
    </location>
</feature>
<accession>A0A5N5GG51</accession>
<dbReference type="InterPro" id="IPR002156">
    <property type="entry name" value="RNaseH_domain"/>
</dbReference>
<dbReference type="Proteomes" id="UP000327157">
    <property type="component" value="Chromosome 9"/>
</dbReference>
<dbReference type="GO" id="GO:0003676">
    <property type="term" value="F:nucleic acid binding"/>
    <property type="evidence" value="ECO:0007669"/>
    <property type="project" value="InterPro"/>
</dbReference>
<dbReference type="Gene3D" id="1.25.70.10">
    <property type="entry name" value="Transcription termination factor 3, mitochondrial"/>
    <property type="match status" value="1"/>
</dbReference>
<dbReference type="PANTHER" id="PTHR13068:SF36">
    <property type="entry name" value="TRANSCRIPTION TERMINATION FACTOR MTEF1, CHLOROPLASTIC"/>
    <property type="match status" value="1"/>
</dbReference>
<dbReference type="InterPro" id="IPR038538">
    <property type="entry name" value="MTERF_sf"/>
</dbReference>
<evidence type="ECO:0000313" key="7">
    <source>
        <dbReference type="Proteomes" id="UP000327157"/>
    </source>
</evidence>
<comment type="caution">
    <text evidence="6">The sequence shown here is derived from an EMBL/GenBank/DDBJ whole genome shotgun (WGS) entry which is preliminary data.</text>
</comment>
<dbReference type="InterPro" id="IPR003690">
    <property type="entry name" value="MTERF"/>
</dbReference>
<keyword evidence="2" id="KW-0806">Transcription termination</keyword>
<dbReference type="PANTHER" id="PTHR13068">
    <property type="entry name" value="CGI-12 PROTEIN-RELATED"/>
    <property type="match status" value="1"/>
</dbReference>
<gene>
    <name evidence="6" type="ORF">D8674_036393</name>
</gene>
<dbReference type="OrthoDB" id="637682at2759"/>
<dbReference type="InterPro" id="IPR044730">
    <property type="entry name" value="RNase_H-like_dom_plant"/>
</dbReference>